<name>A0A174AJW9_9FIRM</name>
<keyword evidence="2" id="KW-1133">Transmembrane helix</keyword>
<keyword evidence="2" id="KW-0812">Transmembrane</keyword>
<dbReference type="PANTHER" id="PTHR30576:SF0">
    <property type="entry name" value="UNDECAPRENYL-PHOSPHATE N-ACETYLGALACTOSAMINYL 1-PHOSPHATE TRANSFERASE-RELATED"/>
    <property type="match status" value="1"/>
</dbReference>
<evidence type="ECO:0000259" key="3">
    <source>
        <dbReference type="Pfam" id="PF02397"/>
    </source>
</evidence>
<reference evidence="4 5" key="1">
    <citation type="submission" date="2015-09" db="EMBL/GenBank/DDBJ databases">
        <authorList>
            <consortium name="Pathogen Informatics"/>
        </authorList>
    </citation>
    <scope>NUCLEOTIDE SEQUENCE [LARGE SCALE GENOMIC DNA]</scope>
    <source>
        <strain evidence="4 5">2789STDY5834841</strain>
    </source>
</reference>
<evidence type="ECO:0000313" key="4">
    <source>
        <dbReference type="EMBL" id="CUN88687.1"/>
    </source>
</evidence>
<dbReference type="PANTHER" id="PTHR30576">
    <property type="entry name" value="COLANIC BIOSYNTHESIS UDP-GLUCOSE LIPID CARRIER TRANSFERASE"/>
    <property type="match status" value="1"/>
</dbReference>
<protein>
    <submittedName>
        <fullName evidence="4">Putative colanic biosynthesis UDP-glucose lipid carrier transferase</fullName>
    </submittedName>
</protein>
<dbReference type="Pfam" id="PF02397">
    <property type="entry name" value="Bac_transf"/>
    <property type="match status" value="1"/>
</dbReference>
<proteinExistence type="inferred from homology"/>
<dbReference type="Proteomes" id="UP000095787">
    <property type="component" value="Unassembled WGS sequence"/>
</dbReference>
<dbReference type="GO" id="GO:0016780">
    <property type="term" value="F:phosphotransferase activity, for other substituted phosphate groups"/>
    <property type="evidence" value="ECO:0007669"/>
    <property type="project" value="TreeGrafter"/>
</dbReference>
<organism evidence="4 5">
    <name type="scientific">[Ruminococcus] torques</name>
    <dbReference type="NCBI Taxonomy" id="33039"/>
    <lineage>
        <taxon>Bacteria</taxon>
        <taxon>Bacillati</taxon>
        <taxon>Bacillota</taxon>
        <taxon>Clostridia</taxon>
        <taxon>Lachnospirales</taxon>
        <taxon>Lachnospiraceae</taxon>
        <taxon>Mediterraneibacter</taxon>
    </lineage>
</organism>
<dbReference type="RefSeq" id="WP_009320067.1">
    <property type="nucleotide sequence ID" value="NZ_CATXVX010000010.1"/>
</dbReference>
<evidence type="ECO:0000256" key="1">
    <source>
        <dbReference type="ARBA" id="ARBA00006464"/>
    </source>
</evidence>
<accession>A0A174AJW9</accession>
<comment type="similarity">
    <text evidence="1">Belongs to the bacterial sugar transferase family.</text>
</comment>
<sequence>MKRKAYDGVYNRYIKRGIDFCLALIGLVIAAIPMAIVAIAIKAESKGPVIFKQDRIGYKGKVYKMYKFRSMCVGAEKGGVYSDNKDSRVTKVGKFIRATSIDELPQLVNVLKGDMALIGFRSPLTYHPWPWSEYTEEQKKMFNVRPGITGWAQVNGRKTVEWNKRIELNGWYAEHVSFWLDVKILFMTVFKVLTNADNENVGETVKQK</sequence>
<evidence type="ECO:0000313" key="5">
    <source>
        <dbReference type="Proteomes" id="UP000095787"/>
    </source>
</evidence>
<keyword evidence="4" id="KW-0808">Transferase</keyword>
<dbReference type="AlphaFoldDB" id="A0A174AJW9"/>
<feature type="transmembrane region" description="Helical" evidence="2">
    <location>
        <begin position="20"/>
        <end position="41"/>
    </location>
</feature>
<dbReference type="InterPro" id="IPR003362">
    <property type="entry name" value="Bact_transf"/>
</dbReference>
<keyword evidence="2" id="KW-0472">Membrane</keyword>
<evidence type="ECO:0000256" key="2">
    <source>
        <dbReference type="SAM" id="Phobius"/>
    </source>
</evidence>
<dbReference type="EMBL" id="CYZO01000011">
    <property type="protein sequence ID" value="CUN88687.1"/>
    <property type="molecule type" value="Genomic_DNA"/>
</dbReference>
<feature type="domain" description="Bacterial sugar transferase" evidence="3">
    <location>
        <begin position="15"/>
        <end position="193"/>
    </location>
</feature>
<gene>
    <name evidence="4" type="primary">wcaJ_1</name>
    <name evidence="4" type="ORF">ERS852456_01058</name>
</gene>